<protein>
    <submittedName>
        <fullName evidence="1">NGFI-A-binding 2</fullName>
    </submittedName>
</protein>
<reference evidence="2" key="1">
    <citation type="submission" date="2014-09" db="EMBL/GenBank/DDBJ databases">
        <authorList>
            <person name="Mudge J."/>
            <person name="Ramaraj T."/>
            <person name="Lindquist I.E."/>
            <person name="Bharti A.K."/>
            <person name="Sundararajan A."/>
            <person name="Cameron C.T."/>
            <person name="Woodward J.E."/>
            <person name="May G.D."/>
            <person name="Brubaker C."/>
            <person name="Broadhvest J."/>
            <person name="Wilkins T.A."/>
        </authorList>
    </citation>
    <scope>NUCLEOTIDE SEQUENCE</scope>
    <source>
        <strain evidence="2">cv. AKA8401</strain>
    </source>
</reference>
<organism evidence="1 2">
    <name type="scientific">Gossypium arboreum</name>
    <name type="common">Tree cotton</name>
    <name type="synonym">Gossypium nanking</name>
    <dbReference type="NCBI Taxonomy" id="29729"/>
    <lineage>
        <taxon>Eukaryota</taxon>
        <taxon>Viridiplantae</taxon>
        <taxon>Streptophyta</taxon>
        <taxon>Embryophyta</taxon>
        <taxon>Tracheophyta</taxon>
        <taxon>Spermatophyta</taxon>
        <taxon>Magnoliopsida</taxon>
        <taxon>eudicotyledons</taxon>
        <taxon>Gunneridae</taxon>
        <taxon>Pentapetalae</taxon>
        <taxon>rosids</taxon>
        <taxon>malvids</taxon>
        <taxon>Malvales</taxon>
        <taxon>Malvaceae</taxon>
        <taxon>Malvoideae</taxon>
        <taxon>Gossypium</taxon>
    </lineage>
</organism>
<accession>A0A0B0NK22</accession>
<dbReference type="AlphaFoldDB" id="A0A0B0NK22"/>
<evidence type="ECO:0000313" key="1">
    <source>
        <dbReference type="EMBL" id="KHG14868.1"/>
    </source>
</evidence>
<dbReference type="Proteomes" id="UP000032142">
    <property type="component" value="Unassembled WGS sequence"/>
</dbReference>
<name>A0A0B0NK22_GOSAR</name>
<keyword evidence="2" id="KW-1185">Reference proteome</keyword>
<sequence>MALVWYYVCEISRVSFSIPSGSTGNLTAMLKLGKTMCRQPSSKIEERQSLIHTIKRLFGYTWFQYFEYGMYRDLVILLRVILV</sequence>
<proteinExistence type="predicted"/>
<evidence type="ECO:0000313" key="2">
    <source>
        <dbReference type="Proteomes" id="UP000032142"/>
    </source>
</evidence>
<dbReference type="EMBL" id="KN402468">
    <property type="protein sequence ID" value="KHG14868.1"/>
    <property type="molecule type" value="Genomic_DNA"/>
</dbReference>
<gene>
    <name evidence="1" type="ORF">F383_17750</name>
</gene>